<dbReference type="GO" id="GO:0007031">
    <property type="term" value="P:peroxisome organization"/>
    <property type="evidence" value="ECO:0007669"/>
    <property type="project" value="UniProtKB-ARBA"/>
</dbReference>
<reference evidence="9" key="2">
    <citation type="submission" date="2015-01" db="EMBL/GenBank/DDBJ databases">
        <title>Evolutionary Origins and Diversification of the Mycorrhizal Mutualists.</title>
        <authorList>
            <consortium name="DOE Joint Genome Institute"/>
            <consortium name="Mycorrhizal Genomics Consortium"/>
            <person name="Kohler A."/>
            <person name="Kuo A."/>
            <person name="Nagy L.G."/>
            <person name="Floudas D."/>
            <person name="Copeland A."/>
            <person name="Barry K.W."/>
            <person name="Cichocki N."/>
            <person name="Veneault-Fourrey C."/>
            <person name="LaButti K."/>
            <person name="Lindquist E.A."/>
            <person name="Lipzen A."/>
            <person name="Lundell T."/>
            <person name="Morin E."/>
            <person name="Murat C."/>
            <person name="Riley R."/>
            <person name="Ohm R."/>
            <person name="Sun H."/>
            <person name="Tunlid A."/>
            <person name="Henrissat B."/>
            <person name="Grigoriev I.V."/>
            <person name="Hibbett D.S."/>
            <person name="Martin F."/>
        </authorList>
    </citation>
    <scope>NUCLEOTIDE SEQUENCE [LARGE SCALE GENOMIC DNA]</scope>
    <source>
        <strain evidence="9">Foug A</strain>
    </source>
</reference>
<reference evidence="8 9" key="1">
    <citation type="submission" date="2014-04" db="EMBL/GenBank/DDBJ databases">
        <authorList>
            <consortium name="DOE Joint Genome Institute"/>
            <person name="Kuo A."/>
            <person name="Kohler A."/>
            <person name="Nagy L.G."/>
            <person name="Floudas D."/>
            <person name="Copeland A."/>
            <person name="Barry K.W."/>
            <person name="Cichocki N."/>
            <person name="Veneault-Fourrey C."/>
            <person name="LaButti K."/>
            <person name="Lindquist E.A."/>
            <person name="Lipzen A."/>
            <person name="Lundell T."/>
            <person name="Morin E."/>
            <person name="Murat C."/>
            <person name="Sun H."/>
            <person name="Tunlid A."/>
            <person name="Henrissat B."/>
            <person name="Grigoriev I.V."/>
            <person name="Hibbett D.S."/>
            <person name="Martin F."/>
            <person name="Nordberg H.P."/>
            <person name="Cantor M.N."/>
            <person name="Hua S.X."/>
        </authorList>
    </citation>
    <scope>NUCLEOTIDE SEQUENCE [LARGE SCALE GENOMIC DNA]</scope>
    <source>
        <strain evidence="8 9">Foug A</strain>
    </source>
</reference>
<accession>A0A0C3ELC3</accession>
<sequence length="442" mass="48333">PTLIEFVSSTPPPLTYELVALAPYIQIVRHFLEIISWESTWEESWLALGAWWALCLFSEATLKFFLPLAILSVFALKGWTTHPASSATSQPATETTVHAVLSDLTTIHALLPSSSFSDLPLPPSLTLFRMAALAYPPYLILTYFVPLPICIAITGTLVLIHRARWACNARATLTHSAHLRWGYYHLCAVFSGAPLPEPASPPPSYASRPVSGISDYASAASQPDDDGPTPAQPVRFLFTVYENQRWWMGLDWTAALLPGERPAWCSAAQVALPPPATFSLPPPAVSYVTVGKGEARTKRVAKWTWEEPEWRVVVKREGQDGIWRVEKCPPRDKDTAENTPGTAARMLRAARGRDSGGQGGPSESSERDKANEGGQRVQDPSAIPGAEEDIATDPEGWVYGDNKWEGASSRGGIGKYTRYRRWTRIAGLTETVELVGPGEAGV</sequence>
<evidence type="ECO:0000256" key="6">
    <source>
        <dbReference type="SAM" id="Phobius"/>
    </source>
</evidence>
<evidence type="ECO:0000313" key="9">
    <source>
        <dbReference type="Proteomes" id="UP000053989"/>
    </source>
</evidence>
<dbReference type="OrthoDB" id="5586090at2759"/>
<dbReference type="Proteomes" id="UP000053989">
    <property type="component" value="Unassembled WGS sequence"/>
</dbReference>
<name>A0A0C3ELC3_9AGAM</name>
<evidence type="ECO:0000256" key="2">
    <source>
        <dbReference type="ARBA" id="ARBA00022692"/>
    </source>
</evidence>
<dbReference type="InterPro" id="IPR052646">
    <property type="entry name" value="Peroxisomal_PEX28-32"/>
</dbReference>
<feature type="region of interest" description="Disordered" evidence="5">
    <location>
        <begin position="350"/>
        <end position="412"/>
    </location>
</feature>
<protein>
    <recommendedName>
        <fullName evidence="7">TECPR1-like DysF domain-containing protein</fullName>
    </recommendedName>
</protein>
<dbReference type="Pfam" id="PF06398">
    <property type="entry name" value="Pex24p"/>
    <property type="match status" value="1"/>
</dbReference>
<dbReference type="EMBL" id="KN822007">
    <property type="protein sequence ID" value="KIM69004.1"/>
    <property type="molecule type" value="Genomic_DNA"/>
</dbReference>
<dbReference type="GO" id="GO:0005778">
    <property type="term" value="C:peroxisomal membrane"/>
    <property type="evidence" value="ECO:0007669"/>
    <property type="project" value="TreeGrafter"/>
</dbReference>
<gene>
    <name evidence="8" type="ORF">SCLCIDRAFT_95449</name>
</gene>
<dbReference type="HOGENOM" id="CLU_025142_0_0_1"/>
<evidence type="ECO:0000256" key="4">
    <source>
        <dbReference type="ARBA" id="ARBA00023136"/>
    </source>
</evidence>
<evidence type="ECO:0000256" key="3">
    <source>
        <dbReference type="ARBA" id="ARBA00022989"/>
    </source>
</evidence>
<dbReference type="AlphaFoldDB" id="A0A0C3ELC3"/>
<dbReference type="STRING" id="1036808.A0A0C3ELC3"/>
<keyword evidence="4 6" id="KW-0472">Membrane</keyword>
<feature type="non-terminal residue" evidence="8">
    <location>
        <position position="442"/>
    </location>
</feature>
<comment type="subcellular location">
    <subcellularLocation>
        <location evidence="1">Endomembrane system</location>
    </subcellularLocation>
</comment>
<organism evidence="8 9">
    <name type="scientific">Scleroderma citrinum Foug A</name>
    <dbReference type="NCBI Taxonomy" id="1036808"/>
    <lineage>
        <taxon>Eukaryota</taxon>
        <taxon>Fungi</taxon>
        <taxon>Dikarya</taxon>
        <taxon>Basidiomycota</taxon>
        <taxon>Agaricomycotina</taxon>
        <taxon>Agaricomycetes</taxon>
        <taxon>Agaricomycetidae</taxon>
        <taxon>Boletales</taxon>
        <taxon>Sclerodermatineae</taxon>
        <taxon>Sclerodermataceae</taxon>
        <taxon>Scleroderma</taxon>
    </lineage>
</organism>
<dbReference type="PANTHER" id="PTHR31679">
    <property type="entry name" value="PEROXISOMAL MEMBRANE PROTEIN PEX30-RELATED"/>
    <property type="match status" value="1"/>
</dbReference>
<evidence type="ECO:0000259" key="7">
    <source>
        <dbReference type="Pfam" id="PF06398"/>
    </source>
</evidence>
<keyword evidence="9" id="KW-1185">Reference proteome</keyword>
<evidence type="ECO:0000313" key="8">
    <source>
        <dbReference type="EMBL" id="KIM69004.1"/>
    </source>
</evidence>
<dbReference type="GO" id="GO:0012505">
    <property type="term" value="C:endomembrane system"/>
    <property type="evidence" value="ECO:0007669"/>
    <property type="project" value="UniProtKB-SubCell"/>
</dbReference>
<feature type="transmembrane region" description="Helical" evidence="6">
    <location>
        <begin position="138"/>
        <end position="160"/>
    </location>
</feature>
<dbReference type="PANTHER" id="PTHR31679:SF2">
    <property type="entry name" value="PEROXISOMAL MEMBRANE PROTEIN PEX30-RELATED"/>
    <property type="match status" value="1"/>
</dbReference>
<evidence type="ECO:0000256" key="1">
    <source>
        <dbReference type="ARBA" id="ARBA00004308"/>
    </source>
</evidence>
<feature type="domain" description="TECPR1-like DysF" evidence="7">
    <location>
        <begin position="6"/>
        <end position="424"/>
    </location>
</feature>
<dbReference type="InterPro" id="IPR010482">
    <property type="entry name" value="TECPR1-like_DysF"/>
</dbReference>
<evidence type="ECO:0000256" key="5">
    <source>
        <dbReference type="SAM" id="MobiDB-lite"/>
    </source>
</evidence>
<keyword evidence="2 6" id="KW-0812">Transmembrane</keyword>
<keyword evidence="3 6" id="KW-1133">Transmembrane helix</keyword>
<feature type="non-terminal residue" evidence="8">
    <location>
        <position position="1"/>
    </location>
</feature>
<dbReference type="InParanoid" id="A0A0C3ELC3"/>
<proteinExistence type="predicted"/>